<dbReference type="GO" id="GO:0008233">
    <property type="term" value="F:peptidase activity"/>
    <property type="evidence" value="ECO:0007669"/>
    <property type="project" value="UniProtKB-KW"/>
</dbReference>
<dbReference type="Proteomes" id="UP000690515">
    <property type="component" value="Unassembled WGS sequence"/>
</dbReference>
<dbReference type="GO" id="GO:0006508">
    <property type="term" value="P:proteolysis"/>
    <property type="evidence" value="ECO:0007669"/>
    <property type="project" value="UniProtKB-KW"/>
</dbReference>
<evidence type="ECO:0000256" key="1">
    <source>
        <dbReference type="ARBA" id="ARBA00006814"/>
    </source>
</evidence>
<name>A0ABS5ZEZ8_9GAMM</name>
<keyword evidence="2 5" id="KW-0645">Protease</keyword>
<dbReference type="PRINTS" id="PR00446">
    <property type="entry name" value="HYDRGNUPTAKE"/>
</dbReference>
<protein>
    <submittedName>
        <fullName evidence="5">Hydrogenase maturation protease</fullName>
    </submittedName>
</protein>
<dbReference type="InterPro" id="IPR000671">
    <property type="entry name" value="Peptidase_A31"/>
</dbReference>
<evidence type="ECO:0000256" key="2">
    <source>
        <dbReference type="ARBA" id="ARBA00022670"/>
    </source>
</evidence>
<keyword evidence="3" id="KW-0064">Aspartyl protease</keyword>
<dbReference type="EMBL" id="JAGSOY010000035">
    <property type="protein sequence ID" value="MBU2712323.1"/>
    <property type="molecule type" value="Genomic_DNA"/>
</dbReference>
<comment type="caution">
    <text evidence="5">The sequence shown here is derived from an EMBL/GenBank/DDBJ whole genome shotgun (WGS) entry which is preliminary data.</text>
</comment>
<dbReference type="RefSeq" id="WP_215820551.1">
    <property type="nucleotide sequence ID" value="NZ_JAGSOY010000035.1"/>
</dbReference>
<accession>A0ABS5ZEZ8</accession>
<dbReference type="PANTHER" id="PTHR30302:SF1">
    <property type="entry name" value="HYDROGENASE 2 MATURATION PROTEASE"/>
    <property type="match status" value="1"/>
</dbReference>
<organism evidence="5 6">
    <name type="scientific">Zooshikella harenae</name>
    <dbReference type="NCBI Taxonomy" id="2827238"/>
    <lineage>
        <taxon>Bacteria</taxon>
        <taxon>Pseudomonadati</taxon>
        <taxon>Pseudomonadota</taxon>
        <taxon>Gammaproteobacteria</taxon>
        <taxon>Oceanospirillales</taxon>
        <taxon>Zooshikellaceae</taxon>
        <taxon>Zooshikella</taxon>
    </lineage>
</organism>
<dbReference type="Pfam" id="PF01750">
    <property type="entry name" value="HycI"/>
    <property type="match status" value="1"/>
</dbReference>
<evidence type="ECO:0000256" key="3">
    <source>
        <dbReference type="ARBA" id="ARBA00022750"/>
    </source>
</evidence>
<gene>
    <name evidence="5" type="ORF">KCG35_14750</name>
</gene>
<keyword evidence="6" id="KW-1185">Reference proteome</keyword>
<dbReference type="InterPro" id="IPR023430">
    <property type="entry name" value="Pept_HybD-like_dom_sf"/>
</dbReference>
<dbReference type="Gene3D" id="3.40.50.1450">
    <property type="entry name" value="HybD-like"/>
    <property type="match status" value="1"/>
</dbReference>
<dbReference type="PANTHER" id="PTHR30302">
    <property type="entry name" value="HYDROGENASE 1 MATURATION PROTEASE"/>
    <property type="match status" value="1"/>
</dbReference>
<evidence type="ECO:0000313" key="5">
    <source>
        <dbReference type="EMBL" id="MBU2712323.1"/>
    </source>
</evidence>
<comment type="similarity">
    <text evidence="1">Belongs to the peptidase A31 family.</text>
</comment>
<dbReference type="NCBIfam" id="TIGR00072">
    <property type="entry name" value="hydrog_prot"/>
    <property type="match status" value="1"/>
</dbReference>
<evidence type="ECO:0000256" key="4">
    <source>
        <dbReference type="ARBA" id="ARBA00022801"/>
    </source>
</evidence>
<evidence type="ECO:0000313" key="6">
    <source>
        <dbReference type="Proteomes" id="UP000690515"/>
    </source>
</evidence>
<dbReference type="SUPFAM" id="SSF53163">
    <property type="entry name" value="HybD-like"/>
    <property type="match status" value="1"/>
</dbReference>
<proteinExistence type="inferred from homology"/>
<reference evidence="5 6" key="1">
    <citation type="submission" date="2021-04" db="EMBL/GenBank/DDBJ databases">
        <authorList>
            <person name="Pira H."/>
            <person name="Risdian C."/>
            <person name="Wink J."/>
        </authorList>
    </citation>
    <scope>NUCLEOTIDE SEQUENCE [LARGE SCALE GENOMIC DNA]</scope>
    <source>
        <strain evidence="5 6">WH53</strain>
    </source>
</reference>
<keyword evidence="4" id="KW-0378">Hydrolase</keyword>
<sequence length="172" mass="18937">MIQQCEFTAEKIVRIICLGNPLHGDDGIGFHVLNRLQQQYKWPPDIELIDGGTGGVTLLPWFHHCSKVIIIDAVNAPSQAGQLIYYLNIDPAMFSQTDMNSQTFEHGGNASSLLELLAVSGAPTPCIDIVTIAGCNFNAFSHQLSQEVSSRLPIICEKIYEIICKEFKGTCK</sequence>
<dbReference type="CDD" id="cd00518">
    <property type="entry name" value="H2MP"/>
    <property type="match status" value="1"/>
</dbReference>